<keyword evidence="1 2" id="KW-0808">Transferase</keyword>
<dbReference type="PROSITE" id="PS00815">
    <property type="entry name" value="AIPM_HOMOCIT_SYNTH_1"/>
    <property type="match status" value="1"/>
</dbReference>
<dbReference type="EMBL" id="JANHEB010000061">
    <property type="protein sequence ID" value="MCQ6288164.1"/>
    <property type="molecule type" value="Genomic_DNA"/>
</dbReference>
<dbReference type="InterPro" id="IPR000891">
    <property type="entry name" value="PYR_CT"/>
</dbReference>
<dbReference type="Gene3D" id="3.20.20.70">
    <property type="entry name" value="Aldolase class I"/>
    <property type="match status" value="1"/>
</dbReference>
<dbReference type="InterPro" id="IPR054691">
    <property type="entry name" value="LeuA/HCS_post-cat"/>
</dbReference>
<evidence type="ECO:0000259" key="3">
    <source>
        <dbReference type="PROSITE" id="PS50991"/>
    </source>
</evidence>
<dbReference type="PROSITE" id="PS50991">
    <property type="entry name" value="PYR_CT"/>
    <property type="match status" value="1"/>
</dbReference>
<dbReference type="PANTHER" id="PTHR42880:SF1">
    <property type="entry name" value="ISOPROPYLMALATE_HOMOCITRATE_CITRAMALATE SYNTHASE FAMILY PROTEIN"/>
    <property type="match status" value="1"/>
</dbReference>
<dbReference type="AlphaFoldDB" id="A0AAW5L7C4"/>
<dbReference type="SUPFAM" id="SSF51569">
    <property type="entry name" value="Aldolase"/>
    <property type="match status" value="1"/>
</dbReference>
<evidence type="ECO:0000256" key="1">
    <source>
        <dbReference type="ARBA" id="ARBA00022679"/>
    </source>
</evidence>
<organism evidence="4 5">
    <name type="scientific">Bacillus cereus</name>
    <dbReference type="NCBI Taxonomy" id="1396"/>
    <lineage>
        <taxon>Bacteria</taxon>
        <taxon>Bacillati</taxon>
        <taxon>Bacillota</taxon>
        <taxon>Bacilli</taxon>
        <taxon>Bacillales</taxon>
        <taxon>Bacillaceae</taxon>
        <taxon>Bacillus</taxon>
        <taxon>Bacillus cereus group</taxon>
    </lineage>
</organism>
<dbReference type="PROSITE" id="PS00816">
    <property type="entry name" value="AIPM_HOMOCIT_SYNTH_2"/>
    <property type="match status" value="1"/>
</dbReference>
<feature type="domain" description="Pyruvate carboxyltransferase" evidence="3">
    <location>
        <begin position="5"/>
        <end position="256"/>
    </location>
</feature>
<sequence>MNRDLTILDATLREGEQQQGIRFAKEDKIALLHMLEDFGIYIVEIGHPGISPEEEEICREVAASAKQADILMHARAKKEDVHAAYRAGADWVGIWASVNPISLQTKYTKRSKEYVTKEIKHAIEEAKSLGLQVRFTIEDASRTEWKDIYDIGSIAYQAGADRISVADTVGIWEPYECANIVRKVVETFPCEIEVHLHNDLGLAMANALAAIDAGASVIDTTLCGIGERAGIVDLFNLAVILQQKRKLTNLQIEQIPKLAQALQLASGHRVDVCRPIIGKHAFTHTSSYHIKAIQQNPAAYEGIPAHVVGRNSTLGKTV</sequence>
<dbReference type="PANTHER" id="PTHR42880">
    <property type="entry name" value="HOMOCITRATE SYNTHASE"/>
    <property type="match status" value="1"/>
</dbReference>
<reference evidence="4" key="1">
    <citation type="submission" date="2022-07" db="EMBL/GenBank/DDBJ databases">
        <title>Identification and characterization of Bacillus thuringiensis and other Bacillus cereus group isolates from spinach by whole genome sequencing.</title>
        <authorList>
            <person name="Zao X."/>
            <person name="Zervas A."/>
            <person name="Hendriks M."/>
            <person name="Rajkovic A."/>
            <person name="Van Overbeek L."/>
            <person name="Hendriksen N.B."/>
            <person name="Uyttendaele M."/>
        </authorList>
    </citation>
    <scope>NUCLEOTIDE SEQUENCE</scope>
    <source>
        <strain evidence="4">781001F-1</strain>
    </source>
</reference>
<accession>A0AAW5L7C4</accession>
<proteinExistence type="inferred from homology"/>
<dbReference type="Pfam" id="PF22617">
    <property type="entry name" value="HCS_D2"/>
    <property type="match status" value="1"/>
</dbReference>
<gene>
    <name evidence="4" type="ORF">NPM19_26390</name>
</gene>
<dbReference type="Pfam" id="PF00682">
    <property type="entry name" value="HMGL-like"/>
    <property type="match status" value="1"/>
</dbReference>
<dbReference type="Gene3D" id="4.10.430.20">
    <property type="match status" value="1"/>
</dbReference>
<comment type="similarity">
    <text evidence="2">Belongs to the alpha-IPM synthase/homocitrate synthase family.</text>
</comment>
<evidence type="ECO:0000313" key="4">
    <source>
        <dbReference type="EMBL" id="MCQ6288164.1"/>
    </source>
</evidence>
<dbReference type="InterPro" id="IPR002034">
    <property type="entry name" value="AIPM/Hcit_synth_CS"/>
</dbReference>
<evidence type="ECO:0000313" key="5">
    <source>
        <dbReference type="Proteomes" id="UP001204643"/>
    </source>
</evidence>
<dbReference type="GO" id="GO:0046912">
    <property type="term" value="F:acyltransferase activity, acyl groups converted into alkyl on transfer"/>
    <property type="evidence" value="ECO:0007669"/>
    <property type="project" value="InterPro"/>
</dbReference>
<evidence type="ECO:0000256" key="2">
    <source>
        <dbReference type="RuleBase" id="RU003523"/>
    </source>
</evidence>
<feature type="non-terminal residue" evidence="4">
    <location>
        <position position="318"/>
    </location>
</feature>
<protein>
    <submittedName>
        <fullName evidence="4">2-isopropylmalate synthase</fullName>
    </submittedName>
</protein>
<dbReference type="Proteomes" id="UP001204643">
    <property type="component" value="Unassembled WGS sequence"/>
</dbReference>
<dbReference type="InterPro" id="IPR013785">
    <property type="entry name" value="Aldolase_TIM"/>
</dbReference>
<name>A0AAW5L7C4_BACCE</name>
<dbReference type="RefSeq" id="WP_256425157.1">
    <property type="nucleotide sequence ID" value="NZ_JANHDY010000067.1"/>
</dbReference>
<comment type="caution">
    <text evidence="4">The sequence shown here is derived from an EMBL/GenBank/DDBJ whole genome shotgun (WGS) entry which is preliminary data.</text>
</comment>
<dbReference type="GO" id="GO:0019752">
    <property type="term" value="P:carboxylic acid metabolic process"/>
    <property type="evidence" value="ECO:0007669"/>
    <property type="project" value="InterPro"/>
</dbReference>